<evidence type="ECO:0000313" key="3">
    <source>
        <dbReference type="Proteomes" id="UP000410492"/>
    </source>
</evidence>
<proteinExistence type="predicted"/>
<name>A0A653CA88_CALMS</name>
<accession>A0A653CA88</accession>
<evidence type="ECO:0000313" key="2">
    <source>
        <dbReference type="EMBL" id="VEN44593.1"/>
    </source>
</evidence>
<protein>
    <submittedName>
        <fullName evidence="2">Uncharacterized protein</fullName>
    </submittedName>
</protein>
<organism evidence="2 3">
    <name type="scientific">Callosobruchus maculatus</name>
    <name type="common">Southern cowpea weevil</name>
    <name type="synonym">Pulse bruchid</name>
    <dbReference type="NCBI Taxonomy" id="64391"/>
    <lineage>
        <taxon>Eukaryota</taxon>
        <taxon>Metazoa</taxon>
        <taxon>Ecdysozoa</taxon>
        <taxon>Arthropoda</taxon>
        <taxon>Hexapoda</taxon>
        <taxon>Insecta</taxon>
        <taxon>Pterygota</taxon>
        <taxon>Neoptera</taxon>
        <taxon>Endopterygota</taxon>
        <taxon>Coleoptera</taxon>
        <taxon>Polyphaga</taxon>
        <taxon>Cucujiformia</taxon>
        <taxon>Chrysomeloidea</taxon>
        <taxon>Chrysomelidae</taxon>
        <taxon>Bruchinae</taxon>
        <taxon>Bruchini</taxon>
        <taxon>Callosobruchus</taxon>
    </lineage>
</organism>
<sequence length="127" mass="14208">MNMENIGFLGISHRFPDHIRGNIIILKKHVGKWCAERPMTALLMVIFSTVLVLPFITASVLMPVALLLDFSNYLGSKGWIYVIYMLLFQVVTLGLLLMLLFGIAFIVASSATVLHSYGVTPNLLQKR</sequence>
<feature type="transmembrane region" description="Helical" evidence="1">
    <location>
        <begin position="41"/>
        <end position="67"/>
    </location>
</feature>
<evidence type="ECO:0000256" key="1">
    <source>
        <dbReference type="SAM" id="Phobius"/>
    </source>
</evidence>
<gene>
    <name evidence="2" type="ORF">CALMAC_LOCUS7327</name>
</gene>
<dbReference type="EMBL" id="CAACVG010007270">
    <property type="protein sequence ID" value="VEN44593.1"/>
    <property type="molecule type" value="Genomic_DNA"/>
</dbReference>
<dbReference type="OrthoDB" id="6779772at2759"/>
<dbReference type="Proteomes" id="UP000410492">
    <property type="component" value="Unassembled WGS sequence"/>
</dbReference>
<reference evidence="2 3" key="1">
    <citation type="submission" date="2019-01" db="EMBL/GenBank/DDBJ databases">
        <authorList>
            <person name="Sayadi A."/>
        </authorList>
    </citation>
    <scope>NUCLEOTIDE SEQUENCE [LARGE SCALE GENOMIC DNA]</scope>
</reference>
<dbReference type="AlphaFoldDB" id="A0A653CA88"/>
<keyword evidence="3" id="KW-1185">Reference proteome</keyword>
<feature type="transmembrane region" description="Helical" evidence="1">
    <location>
        <begin position="79"/>
        <end position="107"/>
    </location>
</feature>
<keyword evidence="1" id="KW-1133">Transmembrane helix</keyword>
<keyword evidence="1" id="KW-0472">Membrane</keyword>
<keyword evidence="1" id="KW-0812">Transmembrane</keyword>